<evidence type="ECO:0000313" key="2">
    <source>
        <dbReference type="EMBL" id="VAW75559.1"/>
    </source>
</evidence>
<dbReference type="PANTHER" id="PTHR33608">
    <property type="entry name" value="BLL2464 PROTEIN"/>
    <property type="match status" value="1"/>
</dbReference>
<dbReference type="PANTHER" id="PTHR33608:SF12">
    <property type="entry name" value="DUF58 DOMAIN-CONTAINING PROTEIN"/>
    <property type="match status" value="1"/>
</dbReference>
<accession>A0A3B0YMQ3</accession>
<dbReference type="InterPro" id="IPR036465">
    <property type="entry name" value="vWFA_dom_sf"/>
</dbReference>
<dbReference type="AlphaFoldDB" id="A0A3B0YMQ3"/>
<gene>
    <name evidence="2" type="ORF">MNBD_GAMMA12-2759</name>
</gene>
<feature type="domain" description="DUF58" evidence="1">
    <location>
        <begin position="55"/>
        <end position="272"/>
    </location>
</feature>
<reference evidence="2" key="1">
    <citation type="submission" date="2018-06" db="EMBL/GenBank/DDBJ databases">
        <authorList>
            <person name="Zhirakovskaya E."/>
        </authorList>
    </citation>
    <scope>NUCLEOTIDE SEQUENCE</scope>
</reference>
<dbReference type="Pfam" id="PF01882">
    <property type="entry name" value="DUF58"/>
    <property type="match status" value="1"/>
</dbReference>
<protein>
    <recommendedName>
        <fullName evidence="1">DUF58 domain-containing protein</fullName>
    </recommendedName>
</protein>
<organism evidence="2">
    <name type="scientific">hydrothermal vent metagenome</name>
    <dbReference type="NCBI Taxonomy" id="652676"/>
    <lineage>
        <taxon>unclassified sequences</taxon>
        <taxon>metagenomes</taxon>
        <taxon>ecological metagenomes</taxon>
    </lineage>
</organism>
<evidence type="ECO:0000259" key="1">
    <source>
        <dbReference type="Pfam" id="PF01882"/>
    </source>
</evidence>
<dbReference type="EMBL" id="UOFL01000086">
    <property type="protein sequence ID" value="VAW75559.1"/>
    <property type="molecule type" value="Genomic_DNA"/>
</dbReference>
<dbReference type="InterPro" id="IPR002881">
    <property type="entry name" value="DUF58"/>
</dbReference>
<name>A0A3B0YMQ3_9ZZZZ</name>
<proteinExistence type="predicted"/>
<sequence length="309" mass="35257">MLVAEPLSPVKISLHELINLRHSGESIRLRVKQSSANQSGAYRASFKGRGMEFDEVRPYADGDDIRMLDWKVTARTNKPHTKLFREERERPIQLCVDLRPGMFFATRKAYKSVWASRAASLLAWSSLKHRDRLGGLVFSNEGHHELRPATGSRGVLSFLRMLAEQSVWNEKNRSASNSDALYQALLRLRRVTRPGSLIFIFSDFSGLDKGSKAQLYHLGKHNDLVLVACFDPLDKNLPPNGHYRIDDGQRDLSFSAANPYFRKEYEQRFTAHIEQLHSLTHLRGIRLIESCTTEDPLQSLQANLGVCRR</sequence>
<dbReference type="SUPFAM" id="SSF53300">
    <property type="entry name" value="vWA-like"/>
    <property type="match status" value="1"/>
</dbReference>